<reference evidence="2" key="1">
    <citation type="submission" date="2019-11" db="EMBL/GenBank/DDBJ databases">
        <title>Description of Pedobacter sp. LMG 31464T.</title>
        <authorList>
            <person name="Carlier A."/>
            <person name="Qi S."/>
            <person name="Vandamme P."/>
        </authorList>
    </citation>
    <scope>NUCLEOTIDE SEQUENCE</scope>
    <source>
        <strain evidence="2">LMG 31464</strain>
    </source>
</reference>
<feature type="domain" description="Phospholipid/glycerol acyltransferase" evidence="1">
    <location>
        <begin position="44"/>
        <end position="166"/>
    </location>
</feature>
<protein>
    <submittedName>
        <fullName evidence="2">Glycerol acyltransferase</fullName>
    </submittedName>
</protein>
<dbReference type="AlphaFoldDB" id="A0A923E3T5"/>
<gene>
    <name evidence="2" type="ORF">GM921_15540</name>
</gene>
<keyword evidence="2" id="KW-0012">Acyltransferase</keyword>
<dbReference type="Pfam" id="PF01553">
    <property type="entry name" value="Acyltransferase"/>
    <property type="match status" value="1"/>
</dbReference>
<comment type="caution">
    <text evidence="2">The sequence shown here is derived from an EMBL/GenBank/DDBJ whole genome shotgun (WGS) entry which is preliminary data.</text>
</comment>
<dbReference type="InterPro" id="IPR002123">
    <property type="entry name" value="Plipid/glycerol_acylTrfase"/>
</dbReference>
<accession>A0A923E3T5</accession>
<name>A0A923E3T5_9SPHI</name>
<dbReference type="EMBL" id="WNXD01000002">
    <property type="protein sequence ID" value="MBB2146917.1"/>
    <property type="molecule type" value="Genomic_DNA"/>
</dbReference>
<evidence type="ECO:0000313" key="2">
    <source>
        <dbReference type="EMBL" id="MBB2146917.1"/>
    </source>
</evidence>
<evidence type="ECO:0000259" key="1">
    <source>
        <dbReference type="SMART" id="SM00563"/>
    </source>
</evidence>
<dbReference type="SUPFAM" id="SSF69593">
    <property type="entry name" value="Glycerol-3-phosphate (1)-acyltransferase"/>
    <property type="match status" value="1"/>
</dbReference>
<dbReference type="CDD" id="cd06551">
    <property type="entry name" value="LPLAT"/>
    <property type="match status" value="1"/>
</dbReference>
<proteinExistence type="predicted"/>
<dbReference type="Proteomes" id="UP000601055">
    <property type="component" value="Unassembled WGS sequence"/>
</dbReference>
<sequence>MIIKANPIRAKYLILVGRFLSWLFSWRFNKMKIYEVEVLKNHSYILMCNHFSFWDGFWAGYLCLKSIYKQEPNLKGLYIMVLEKQLAQHKWLTRLGCFSIAPGTVTVSESLAYAAEILNTPGNVFLMFPQGNLESNHVRNIVVKPGIAEIVKRINGNCQLLWSSNLIEYFESLKPSVYFHLLNCGTNHEFNLELLTANINQHHKLAIKKQFRFTKED</sequence>
<keyword evidence="3" id="KW-1185">Reference proteome</keyword>
<dbReference type="GO" id="GO:0016746">
    <property type="term" value="F:acyltransferase activity"/>
    <property type="evidence" value="ECO:0007669"/>
    <property type="project" value="UniProtKB-KW"/>
</dbReference>
<dbReference type="SMART" id="SM00563">
    <property type="entry name" value="PlsC"/>
    <property type="match status" value="1"/>
</dbReference>
<keyword evidence="2" id="KW-0808">Transferase</keyword>
<evidence type="ECO:0000313" key="3">
    <source>
        <dbReference type="Proteomes" id="UP000601055"/>
    </source>
</evidence>
<organism evidence="2 3">
    <name type="scientific">Pedobacter planticolens</name>
    <dbReference type="NCBI Taxonomy" id="2679964"/>
    <lineage>
        <taxon>Bacteria</taxon>
        <taxon>Pseudomonadati</taxon>
        <taxon>Bacteroidota</taxon>
        <taxon>Sphingobacteriia</taxon>
        <taxon>Sphingobacteriales</taxon>
        <taxon>Sphingobacteriaceae</taxon>
        <taxon>Pedobacter</taxon>
    </lineage>
</organism>